<name>A0ABN9PSB3_9DINO</name>
<organism evidence="1 2">
    <name type="scientific">Prorocentrum cordatum</name>
    <dbReference type="NCBI Taxonomy" id="2364126"/>
    <lineage>
        <taxon>Eukaryota</taxon>
        <taxon>Sar</taxon>
        <taxon>Alveolata</taxon>
        <taxon>Dinophyceae</taxon>
        <taxon>Prorocentrales</taxon>
        <taxon>Prorocentraceae</taxon>
        <taxon>Prorocentrum</taxon>
    </lineage>
</organism>
<keyword evidence="2" id="KW-1185">Reference proteome</keyword>
<dbReference type="EMBL" id="CAUYUJ010001448">
    <property type="protein sequence ID" value="CAK0796035.1"/>
    <property type="molecule type" value="Genomic_DNA"/>
</dbReference>
<sequence>MHREFNESLLCCLPKQASGADDSGELFYEASGTRPLSTANTDYRVITSALRSRWEQPIAPVVVDPQRGFLHGRSMLRNIVDTAHEAMEAFLQERDADLVLFEFVAAFPSVSWKYLIATASAVGSPSCATNVLTSLYQHTVGQLLLRGRMFGDMPMEAEIAKQPAMPQLTSAATGKYLDFYVDPGKGHLSWARPTQKLQERLQHWNWGEFRLHTAFRIYEISVLPVLLSVVKLE</sequence>
<accession>A0ABN9PSB3</accession>
<evidence type="ECO:0000313" key="2">
    <source>
        <dbReference type="Proteomes" id="UP001189429"/>
    </source>
</evidence>
<evidence type="ECO:0000313" key="1">
    <source>
        <dbReference type="EMBL" id="CAK0796035.1"/>
    </source>
</evidence>
<dbReference type="Proteomes" id="UP001189429">
    <property type="component" value="Unassembled WGS sequence"/>
</dbReference>
<gene>
    <name evidence="1" type="ORF">PCOR1329_LOCUS5520</name>
</gene>
<comment type="caution">
    <text evidence="1">The sequence shown here is derived from an EMBL/GenBank/DDBJ whole genome shotgun (WGS) entry which is preliminary data.</text>
</comment>
<reference evidence="1" key="1">
    <citation type="submission" date="2023-10" db="EMBL/GenBank/DDBJ databases">
        <authorList>
            <person name="Chen Y."/>
            <person name="Shah S."/>
            <person name="Dougan E. K."/>
            <person name="Thang M."/>
            <person name="Chan C."/>
        </authorList>
    </citation>
    <scope>NUCLEOTIDE SEQUENCE [LARGE SCALE GENOMIC DNA]</scope>
</reference>
<proteinExistence type="predicted"/>
<protein>
    <recommendedName>
        <fullName evidence="3">Reverse transcriptase domain-containing protein</fullName>
    </recommendedName>
</protein>
<evidence type="ECO:0008006" key="3">
    <source>
        <dbReference type="Google" id="ProtNLM"/>
    </source>
</evidence>